<comment type="caution">
    <text evidence="7">The sequence shown here is derived from an EMBL/GenBank/DDBJ whole genome shotgun (WGS) entry which is preliminary data.</text>
</comment>
<feature type="DNA-binding region" description="H-T-H motif" evidence="5">
    <location>
        <begin position="36"/>
        <end position="55"/>
    </location>
</feature>
<dbReference type="GO" id="GO:0046677">
    <property type="term" value="P:response to antibiotic"/>
    <property type="evidence" value="ECO:0007669"/>
    <property type="project" value="InterPro"/>
</dbReference>
<keyword evidence="8" id="KW-1185">Reference proteome</keyword>
<dbReference type="PROSITE" id="PS50977">
    <property type="entry name" value="HTH_TETR_2"/>
    <property type="match status" value="1"/>
</dbReference>
<name>A0A6L5R5C9_9MICO</name>
<dbReference type="Pfam" id="PF00440">
    <property type="entry name" value="TetR_N"/>
    <property type="match status" value="1"/>
</dbReference>
<evidence type="ECO:0000256" key="2">
    <source>
        <dbReference type="ARBA" id="ARBA00023015"/>
    </source>
</evidence>
<keyword evidence="2" id="KW-0805">Transcription regulation</keyword>
<dbReference type="InterPro" id="IPR004111">
    <property type="entry name" value="Repressor_TetR_C"/>
</dbReference>
<evidence type="ECO:0000313" key="8">
    <source>
        <dbReference type="Proteomes" id="UP000476511"/>
    </source>
</evidence>
<dbReference type="PRINTS" id="PR00455">
    <property type="entry name" value="HTHTETR"/>
</dbReference>
<dbReference type="RefSeq" id="WP_154347766.1">
    <property type="nucleotide sequence ID" value="NZ_WKJD01000021.1"/>
</dbReference>
<gene>
    <name evidence="7" type="ORF">GJR97_15925</name>
</gene>
<dbReference type="InterPro" id="IPR050109">
    <property type="entry name" value="HTH-type_TetR-like_transc_reg"/>
</dbReference>
<keyword evidence="1" id="KW-0678">Repressor</keyword>
<dbReference type="PANTHER" id="PTHR30055">
    <property type="entry name" value="HTH-TYPE TRANSCRIPTIONAL REGULATOR RUTR"/>
    <property type="match status" value="1"/>
</dbReference>
<evidence type="ECO:0000313" key="7">
    <source>
        <dbReference type="EMBL" id="MRX45202.1"/>
    </source>
</evidence>
<evidence type="ECO:0000256" key="4">
    <source>
        <dbReference type="ARBA" id="ARBA00023163"/>
    </source>
</evidence>
<evidence type="ECO:0000259" key="6">
    <source>
        <dbReference type="PROSITE" id="PS50977"/>
    </source>
</evidence>
<dbReference type="SUPFAM" id="SSF46689">
    <property type="entry name" value="Homeodomain-like"/>
    <property type="match status" value="1"/>
</dbReference>
<dbReference type="EMBL" id="WKJD01000021">
    <property type="protein sequence ID" value="MRX45202.1"/>
    <property type="molecule type" value="Genomic_DNA"/>
</dbReference>
<evidence type="ECO:0000256" key="1">
    <source>
        <dbReference type="ARBA" id="ARBA00022491"/>
    </source>
</evidence>
<dbReference type="InterPro" id="IPR003012">
    <property type="entry name" value="Tet_transcr_reg_TetR"/>
</dbReference>
<feature type="domain" description="HTH tetR-type" evidence="6">
    <location>
        <begin position="13"/>
        <end position="73"/>
    </location>
</feature>
<dbReference type="Pfam" id="PF02909">
    <property type="entry name" value="TetR_C_1"/>
    <property type="match status" value="1"/>
</dbReference>
<dbReference type="InterPro" id="IPR009057">
    <property type="entry name" value="Homeodomain-like_sf"/>
</dbReference>
<dbReference type="SUPFAM" id="SSF48498">
    <property type="entry name" value="Tetracyclin repressor-like, C-terminal domain"/>
    <property type="match status" value="1"/>
</dbReference>
<evidence type="ECO:0000256" key="5">
    <source>
        <dbReference type="PROSITE-ProRule" id="PRU00335"/>
    </source>
</evidence>
<dbReference type="InterPro" id="IPR036271">
    <property type="entry name" value="Tet_transcr_reg_TetR-rel_C_sf"/>
</dbReference>
<dbReference type="GO" id="GO:0000976">
    <property type="term" value="F:transcription cis-regulatory region binding"/>
    <property type="evidence" value="ECO:0007669"/>
    <property type="project" value="TreeGrafter"/>
</dbReference>
<accession>A0A6L5R5C9</accession>
<dbReference type="Gene3D" id="1.10.357.10">
    <property type="entry name" value="Tetracycline Repressor, domain 2"/>
    <property type="match status" value="1"/>
</dbReference>
<dbReference type="Proteomes" id="UP000476511">
    <property type="component" value="Unassembled WGS sequence"/>
</dbReference>
<dbReference type="AlphaFoldDB" id="A0A6L5R5C9"/>
<reference evidence="7 8" key="1">
    <citation type="submission" date="2019-11" db="EMBL/GenBank/DDBJ databases">
        <title>Agromyces kandeliae sp. nov., isolated from mangrove soil.</title>
        <authorList>
            <person name="Wang R."/>
        </authorList>
    </citation>
    <scope>NUCLEOTIDE SEQUENCE [LARGE SCALE GENOMIC DNA]</scope>
    <source>
        <strain evidence="7 8">Q22</strain>
    </source>
</reference>
<dbReference type="GO" id="GO:0045892">
    <property type="term" value="P:negative regulation of DNA-templated transcription"/>
    <property type="evidence" value="ECO:0007669"/>
    <property type="project" value="InterPro"/>
</dbReference>
<organism evidence="7 8">
    <name type="scientific">Agromyces kandeliae</name>
    <dbReference type="NCBI Taxonomy" id="2666141"/>
    <lineage>
        <taxon>Bacteria</taxon>
        <taxon>Bacillati</taxon>
        <taxon>Actinomycetota</taxon>
        <taxon>Actinomycetes</taxon>
        <taxon>Micrococcales</taxon>
        <taxon>Microbacteriaceae</taxon>
        <taxon>Agromyces</taxon>
    </lineage>
</organism>
<dbReference type="PANTHER" id="PTHR30055:SF151">
    <property type="entry name" value="TRANSCRIPTIONAL REGULATORY PROTEIN"/>
    <property type="match status" value="1"/>
</dbReference>
<sequence length="213" mass="23254">MTLTEKRKPGRPRIPRERIVDAALQIVDEQGADALTLRAVAERISSSTATLYRHVSGRSELIGLVIDRMLGEVELPAVEDDDEQPWEVVCHRTATAIFTTIAQHRSVATLLIERFPTGPHAIALRERIARALLRGGLPPEVAAAAVATLGRYVLGFAMQSAADDGAQRPSFTVDPMAYPHLVELAPLLPKPLAEEFEFGLTHLLSGLARDQRA</sequence>
<keyword evidence="3 5" id="KW-0238">DNA-binding</keyword>
<dbReference type="InterPro" id="IPR001647">
    <property type="entry name" value="HTH_TetR"/>
</dbReference>
<dbReference type="PRINTS" id="PR00400">
    <property type="entry name" value="TETREPRESSOR"/>
</dbReference>
<proteinExistence type="predicted"/>
<keyword evidence="4" id="KW-0804">Transcription</keyword>
<protein>
    <submittedName>
        <fullName evidence="7">TetR family transcriptional regulator</fullName>
    </submittedName>
</protein>
<evidence type="ECO:0000256" key="3">
    <source>
        <dbReference type="ARBA" id="ARBA00023125"/>
    </source>
</evidence>
<dbReference type="GO" id="GO:0003700">
    <property type="term" value="F:DNA-binding transcription factor activity"/>
    <property type="evidence" value="ECO:0007669"/>
    <property type="project" value="TreeGrafter"/>
</dbReference>